<dbReference type="Gene3D" id="3.90.470.20">
    <property type="entry name" value="4'-phosphopantetheinyl transferase domain"/>
    <property type="match status" value="1"/>
</dbReference>
<dbReference type="GO" id="GO:0008897">
    <property type="term" value="F:holo-[acyl-carrier-protein] synthase activity"/>
    <property type="evidence" value="ECO:0007669"/>
    <property type="project" value="UniProtKB-UniRule"/>
</dbReference>
<dbReference type="NCBIfam" id="TIGR00556">
    <property type="entry name" value="pantethn_trn"/>
    <property type="match status" value="1"/>
</dbReference>
<feature type="binding site" evidence="8">
    <location>
        <position position="27"/>
    </location>
    <ligand>
        <name>Mg(2+)</name>
        <dbReference type="ChEBI" id="CHEBI:18420"/>
    </ligand>
</feature>
<evidence type="ECO:0000256" key="1">
    <source>
        <dbReference type="ARBA" id="ARBA00022516"/>
    </source>
</evidence>
<keyword evidence="2 8" id="KW-0808">Transferase</keyword>
<dbReference type="Proteomes" id="UP000630528">
    <property type="component" value="Unassembled WGS sequence"/>
</dbReference>
<comment type="cofactor">
    <cofactor evidence="8">
        <name>Mg(2+)</name>
        <dbReference type="ChEBI" id="CHEBI:18420"/>
    </cofactor>
</comment>
<feature type="domain" description="4'-phosphopantetheinyl transferase" evidence="9">
    <location>
        <begin position="24"/>
        <end position="139"/>
    </location>
</feature>
<keyword evidence="6 8" id="KW-0443">Lipid metabolism</keyword>
<reference evidence="10" key="2">
    <citation type="submission" date="2021-01" db="EMBL/GenBank/DDBJ databases">
        <authorList>
            <person name="Kang M."/>
        </authorList>
    </citation>
    <scope>NUCLEOTIDE SEQUENCE</scope>
    <source>
        <strain evidence="10">KACC 17527</strain>
    </source>
</reference>
<keyword evidence="1 8" id="KW-0444">Lipid biosynthesis</keyword>
<keyword evidence="8" id="KW-0963">Cytoplasm</keyword>
<dbReference type="GO" id="GO:0006633">
    <property type="term" value="P:fatty acid biosynthetic process"/>
    <property type="evidence" value="ECO:0007669"/>
    <property type="project" value="UniProtKB-UniRule"/>
</dbReference>
<evidence type="ECO:0000256" key="8">
    <source>
        <dbReference type="HAMAP-Rule" id="MF_00101"/>
    </source>
</evidence>
<reference evidence="10" key="1">
    <citation type="journal article" date="2012" name="J. Microbiol. Biotechnol.">
        <title>Ramlibacter ginsenosidimutans sp. nov., with ginsenoside-converting activity.</title>
        <authorList>
            <person name="Wang L."/>
            <person name="An D.S."/>
            <person name="Kim S.G."/>
            <person name="Jin F.X."/>
            <person name="Kim S.C."/>
            <person name="Lee S.T."/>
            <person name="Im W.T."/>
        </authorList>
    </citation>
    <scope>NUCLEOTIDE SEQUENCE</scope>
    <source>
        <strain evidence="10">KACC 17527</strain>
    </source>
</reference>
<accession>A0A934WK23</accession>
<proteinExistence type="inferred from homology"/>
<evidence type="ECO:0000259" key="9">
    <source>
        <dbReference type="Pfam" id="PF01648"/>
    </source>
</evidence>
<dbReference type="InterPro" id="IPR004568">
    <property type="entry name" value="Ppantetheine-prot_Trfase_dom"/>
</dbReference>
<dbReference type="SUPFAM" id="SSF56214">
    <property type="entry name" value="4'-phosphopantetheinyl transferase"/>
    <property type="match status" value="1"/>
</dbReference>
<evidence type="ECO:0000256" key="3">
    <source>
        <dbReference type="ARBA" id="ARBA00022723"/>
    </source>
</evidence>
<dbReference type="EC" id="2.7.8.7" evidence="8"/>
<dbReference type="EMBL" id="JAEPWM010000001">
    <property type="protein sequence ID" value="MBK6005269.1"/>
    <property type="molecule type" value="Genomic_DNA"/>
</dbReference>
<keyword evidence="3 8" id="KW-0479">Metal-binding</keyword>
<dbReference type="GO" id="GO:0000287">
    <property type="term" value="F:magnesium ion binding"/>
    <property type="evidence" value="ECO:0007669"/>
    <property type="project" value="UniProtKB-UniRule"/>
</dbReference>
<evidence type="ECO:0000256" key="2">
    <source>
        <dbReference type="ARBA" id="ARBA00022679"/>
    </source>
</evidence>
<dbReference type="InterPro" id="IPR008278">
    <property type="entry name" value="4-PPantetheinyl_Trfase_dom"/>
</dbReference>
<feature type="binding site" evidence="8">
    <location>
        <position position="77"/>
    </location>
    <ligand>
        <name>Mg(2+)</name>
        <dbReference type="ChEBI" id="CHEBI:18420"/>
    </ligand>
</feature>
<evidence type="ECO:0000313" key="10">
    <source>
        <dbReference type="EMBL" id="MBK6005269.1"/>
    </source>
</evidence>
<comment type="subcellular location">
    <subcellularLocation>
        <location evidence="8">Cytoplasm</location>
    </subcellularLocation>
</comment>
<dbReference type="InterPro" id="IPR002582">
    <property type="entry name" value="ACPS"/>
</dbReference>
<comment type="similarity">
    <text evidence="8">Belongs to the P-Pant transferase superfamily. AcpS family.</text>
</comment>
<comment type="caution">
    <text evidence="10">The sequence shown here is derived from an EMBL/GenBank/DDBJ whole genome shotgun (WGS) entry which is preliminary data.</text>
</comment>
<protein>
    <recommendedName>
        <fullName evidence="8">Holo-[acyl-carrier-protein] synthase</fullName>
        <shortName evidence="8">Holo-ACP synthase</shortName>
        <ecNumber evidence="8">2.7.8.7</ecNumber>
    </recommendedName>
    <alternativeName>
        <fullName evidence="8">4'-phosphopantetheinyl transferase AcpS</fullName>
    </alternativeName>
</protein>
<name>A0A934WK23_9BURK</name>
<dbReference type="HAMAP" id="MF_00101">
    <property type="entry name" value="AcpS"/>
    <property type="match status" value="1"/>
</dbReference>
<evidence type="ECO:0000256" key="5">
    <source>
        <dbReference type="ARBA" id="ARBA00022842"/>
    </source>
</evidence>
<evidence type="ECO:0000256" key="6">
    <source>
        <dbReference type="ARBA" id="ARBA00023098"/>
    </source>
</evidence>
<comment type="catalytic activity">
    <reaction evidence="8">
        <text>apo-[ACP] + CoA = holo-[ACP] + adenosine 3',5'-bisphosphate + H(+)</text>
        <dbReference type="Rhea" id="RHEA:12068"/>
        <dbReference type="Rhea" id="RHEA-COMP:9685"/>
        <dbReference type="Rhea" id="RHEA-COMP:9690"/>
        <dbReference type="ChEBI" id="CHEBI:15378"/>
        <dbReference type="ChEBI" id="CHEBI:29999"/>
        <dbReference type="ChEBI" id="CHEBI:57287"/>
        <dbReference type="ChEBI" id="CHEBI:58343"/>
        <dbReference type="ChEBI" id="CHEBI:64479"/>
        <dbReference type="EC" id="2.7.8.7"/>
    </reaction>
</comment>
<sequence length="146" mass="15239">MHTDKLISAVSAGLAGSGGNVLALGLDVVHIPRMEESLSNFGERFEDRLFTPAEAAYARSAPGLRAERLAARFAAKEATIKALSLGNTGVDWREIEVARQEDGSCSMALHGKAATALASRGGTRLLVCLSHDGDYAAAVVAVLSDT</sequence>
<keyword evidence="5 8" id="KW-0460">Magnesium</keyword>
<evidence type="ECO:0000256" key="4">
    <source>
        <dbReference type="ARBA" id="ARBA00022832"/>
    </source>
</evidence>
<dbReference type="Pfam" id="PF01648">
    <property type="entry name" value="ACPS"/>
    <property type="match status" value="1"/>
</dbReference>
<dbReference type="AlphaFoldDB" id="A0A934WK23"/>
<gene>
    <name evidence="8 10" type="primary">acpS</name>
    <name evidence="10" type="ORF">JJB11_04120</name>
</gene>
<evidence type="ECO:0000313" key="11">
    <source>
        <dbReference type="Proteomes" id="UP000630528"/>
    </source>
</evidence>
<keyword evidence="4 8" id="KW-0276">Fatty acid metabolism</keyword>
<dbReference type="GO" id="GO:0005737">
    <property type="term" value="C:cytoplasm"/>
    <property type="evidence" value="ECO:0007669"/>
    <property type="project" value="UniProtKB-SubCell"/>
</dbReference>
<evidence type="ECO:0000256" key="7">
    <source>
        <dbReference type="ARBA" id="ARBA00023160"/>
    </source>
</evidence>
<dbReference type="InterPro" id="IPR037143">
    <property type="entry name" value="4-PPantetheinyl_Trfase_dom_sf"/>
</dbReference>
<organism evidence="10 11">
    <name type="scientific">Ramlibacter ginsenosidimutans</name>
    <dbReference type="NCBI Taxonomy" id="502333"/>
    <lineage>
        <taxon>Bacteria</taxon>
        <taxon>Pseudomonadati</taxon>
        <taxon>Pseudomonadota</taxon>
        <taxon>Betaproteobacteria</taxon>
        <taxon>Burkholderiales</taxon>
        <taxon>Comamonadaceae</taxon>
        <taxon>Ramlibacter</taxon>
    </lineage>
</organism>
<keyword evidence="7 8" id="KW-0275">Fatty acid biosynthesis</keyword>
<dbReference type="RefSeq" id="WP_201166616.1">
    <property type="nucleotide sequence ID" value="NZ_JAEPWM010000001.1"/>
</dbReference>
<comment type="function">
    <text evidence="8">Transfers the 4'-phosphopantetheine moiety from coenzyme A to a Ser of acyl-carrier-protein.</text>
</comment>
<dbReference type="NCBIfam" id="TIGR00516">
    <property type="entry name" value="acpS"/>
    <property type="match status" value="1"/>
</dbReference>
<keyword evidence="11" id="KW-1185">Reference proteome</keyword>